<keyword evidence="2" id="KW-1185">Reference proteome</keyword>
<dbReference type="EMBL" id="CM001403">
    <property type="protein sequence ID" value="EHQ27577.1"/>
    <property type="molecule type" value="Genomic_DNA"/>
</dbReference>
<sequence length="276" mass="32505">MKHSLIWLNISLFCCITQWSRLFKDGIMPYLSNDQGTNNFIIAFNVEFNYLSGSNIRLALLTRNTQAYRLAKDTDSYFKNYFGLTESSNKRNTLGPNRLFMPFPVNSIKYGLYNHLPTTQLDDFFKREFSKIILDAMFNEKIDNELILTLAFYLNVGFIKALNLAQQFNGRLPLRAYPEVSCIKAKFLESEIALNEITREIMNGTHVTFPKWLMNWVDLCEDFISKQLEQVNNFFEVQYKVERFINQSLSLTPEEVDLLRYIVEQSLRKYHDEKEI</sequence>
<gene>
    <name evidence="1" type="ORF">Mucpa_3479</name>
</gene>
<evidence type="ECO:0000313" key="2">
    <source>
        <dbReference type="Proteomes" id="UP000002774"/>
    </source>
</evidence>
<name>H1YIG4_9SPHI</name>
<dbReference type="AlphaFoldDB" id="H1YIG4"/>
<protein>
    <submittedName>
        <fullName evidence="1">Uncharacterized protein</fullName>
    </submittedName>
</protein>
<organism evidence="1 2">
    <name type="scientific">Mucilaginibacter paludis DSM 18603</name>
    <dbReference type="NCBI Taxonomy" id="714943"/>
    <lineage>
        <taxon>Bacteria</taxon>
        <taxon>Pseudomonadati</taxon>
        <taxon>Bacteroidota</taxon>
        <taxon>Sphingobacteriia</taxon>
        <taxon>Sphingobacteriales</taxon>
        <taxon>Sphingobacteriaceae</taxon>
        <taxon>Mucilaginibacter</taxon>
    </lineage>
</organism>
<proteinExistence type="predicted"/>
<accession>H1YIG4</accession>
<reference evidence="1" key="1">
    <citation type="submission" date="2011-09" db="EMBL/GenBank/DDBJ databases">
        <title>The permanent draft genome of Mucilaginibacter paludis DSM 18603.</title>
        <authorList>
            <consortium name="US DOE Joint Genome Institute (JGI-PGF)"/>
            <person name="Lucas S."/>
            <person name="Han J."/>
            <person name="Lapidus A."/>
            <person name="Bruce D."/>
            <person name="Goodwin L."/>
            <person name="Pitluck S."/>
            <person name="Peters L."/>
            <person name="Kyrpides N."/>
            <person name="Mavromatis K."/>
            <person name="Ivanova N."/>
            <person name="Mikhailova N."/>
            <person name="Held B."/>
            <person name="Detter J.C."/>
            <person name="Tapia R."/>
            <person name="Han C."/>
            <person name="Land M."/>
            <person name="Hauser L."/>
            <person name="Markowitz V."/>
            <person name="Cheng J.-F."/>
            <person name="Hugenholtz P."/>
            <person name="Woyke T."/>
            <person name="Wu D."/>
            <person name="Tindall B."/>
            <person name="Brambilla E."/>
            <person name="Klenk H.-P."/>
            <person name="Eisen J.A."/>
        </authorList>
    </citation>
    <scope>NUCLEOTIDE SEQUENCE [LARGE SCALE GENOMIC DNA]</scope>
    <source>
        <strain evidence="1">DSM 18603</strain>
    </source>
</reference>
<evidence type="ECO:0000313" key="1">
    <source>
        <dbReference type="EMBL" id="EHQ27577.1"/>
    </source>
</evidence>
<dbReference type="HOGENOM" id="CLU_1007677_0_0_10"/>
<dbReference type="STRING" id="714943.Mucpa_3479"/>
<dbReference type="Proteomes" id="UP000002774">
    <property type="component" value="Chromosome"/>
</dbReference>